<proteinExistence type="predicted"/>
<keyword evidence="4 7" id="KW-0812">Transmembrane</keyword>
<evidence type="ECO:0000313" key="10">
    <source>
        <dbReference type="Proteomes" id="UP000071778"/>
    </source>
</evidence>
<feature type="domain" description="Major facilitator superfamily (MFS) profile" evidence="8">
    <location>
        <begin position="37"/>
        <end position="448"/>
    </location>
</feature>
<protein>
    <submittedName>
        <fullName evidence="9">Sugar (And other) transporter family protein</fullName>
    </submittedName>
</protein>
<dbReference type="AlphaFoldDB" id="A0A127QJH1"/>
<dbReference type="PATRIC" id="fig|279058.18.peg.2144"/>
<dbReference type="GO" id="GO:0005886">
    <property type="term" value="C:plasma membrane"/>
    <property type="evidence" value="ECO:0007669"/>
    <property type="project" value="UniProtKB-SubCell"/>
</dbReference>
<dbReference type="Pfam" id="PF07690">
    <property type="entry name" value="MFS_1"/>
    <property type="match status" value="1"/>
</dbReference>
<feature type="transmembrane region" description="Helical" evidence="7">
    <location>
        <begin position="330"/>
        <end position="349"/>
    </location>
</feature>
<dbReference type="PROSITE" id="PS50850">
    <property type="entry name" value="MFS"/>
    <property type="match status" value="1"/>
</dbReference>
<feature type="transmembrane region" description="Helical" evidence="7">
    <location>
        <begin position="210"/>
        <end position="229"/>
    </location>
</feature>
<evidence type="ECO:0000256" key="5">
    <source>
        <dbReference type="ARBA" id="ARBA00022989"/>
    </source>
</evidence>
<feature type="transmembrane region" description="Helical" evidence="7">
    <location>
        <begin position="394"/>
        <end position="418"/>
    </location>
</feature>
<evidence type="ECO:0000256" key="7">
    <source>
        <dbReference type="SAM" id="Phobius"/>
    </source>
</evidence>
<dbReference type="Proteomes" id="UP000071778">
    <property type="component" value="Chromosome"/>
</dbReference>
<dbReference type="InterPro" id="IPR036259">
    <property type="entry name" value="MFS_trans_sf"/>
</dbReference>
<dbReference type="RefSeq" id="WP_061537177.1">
    <property type="nucleotide sequence ID" value="NZ_CP013235.1"/>
</dbReference>
<dbReference type="EMBL" id="CP013235">
    <property type="protein sequence ID" value="AMP09935.1"/>
    <property type="molecule type" value="Genomic_DNA"/>
</dbReference>
<keyword evidence="2" id="KW-0813">Transport</keyword>
<dbReference type="CDD" id="cd17369">
    <property type="entry name" value="MFS_ShiA_like"/>
    <property type="match status" value="1"/>
</dbReference>
<feature type="transmembrane region" description="Helical" evidence="7">
    <location>
        <begin position="272"/>
        <end position="293"/>
    </location>
</feature>
<feature type="transmembrane region" description="Helical" evidence="7">
    <location>
        <begin position="424"/>
        <end position="442"/>
    </location>
</feature>
<evidence type="ECO:0000256" key="6">
    <source>
        <dbReference type="ARBA" id="ARBA00023136"/>
    </source>
</evidence>
<dbReference type="PROSITE" id="PS00217">
    <property type="entry name" value="SUGAR_TRANSPORT_2"/>
    <property type="match status" value="1"/>
</dbReference>
<evidence type="ECO:0000256" key="3">
    <source>
        <dbReference type="ARBA" id="ARBA00022475"/>
    </source>
</evidence>
<feature type="transmembrane region" description="Helical" evidence="7">
    <location>
        <begin position="140"/>
        <end position="165"/>
    </location>
</feature>
<dbReference type="PANTHER" id="PTHR43045">
    <property type="entry name" value="SHIKIMATE TRANSPORTER"/>
    <property type="match status" value="1"/>
</dbReference>
<dbReference type="SUPFAM" id="SSF103473">
    <property type="entry name" value="MFS general substrate transporter"/>
    <property type="match status" value="1"/>
</dbReference>
<organism evidence="9 10">
    <name type="scientific">Collimonas arenae</name>
    <dbReference type="NCBI Taxonomy" id="279058"/>
    <lineage>
        <taxon>Bacteria</taxon>
        <taxon>Pseudomonadati</taxon>
        <taxon>Pseudomonadota</taxon>
        <taxon>Betaproteobacteria</taxon>
        <taxon>Burkholderiales</taxon>
        <taxon>Oxalobacteraceae</taxon>
        <taxon>Collimonas</taxon>
    </lineage>
</organism>
<keyword evidence="6 7" id="KW-0472">Membrane</keyword>
<gene>
    <name evidence="9" type="ORF">CAter282_2181</name>
</gene>
<accession>A0A127QJH1</accession>
<evidence type="ECO:0000256" key="2">
    <source>
        <dbReference type="ARBA" id="ARBA00022448"/>
    </source>
</evidence>
<feature type="transmembrane region" description="Helical" evidence="7">
    <location>
        <begin position="109"/>
        <end position="128"/>
    </location>
</feature>
<dbReference type="GO" id="GO:0022857">
    <property type="term" value="F:transmembrane transporter activity"/>
    <property type="evidence" value="ECO:0007669"/>
    <property type="project" value="InterPro"/>
</dbReference>
<dbReference type="PANTHER" id="PTHR43045:SF1">
    <property type="entry name" value="SHIKIMATE TRANSPORTER"/>
    <property type="match status" value="1"/>
</dbReference>
<feature type="transmembrane region" description="Helical" evidence="7">
    <location>
        <begin position="186"/>
        <end position="204"/>
    </location>
</feature>
<feature type="transmembrane region" description="Helical" evidence="7">
    <location>
        <begin position="299"/>
        <end position="318"/>
    </location>
</feature>
<keyword evidence="10" id="KW-1185">Reference proteome</keyword>
<keyword evidence="3" id="KW-1003">Cell membrane</keyword>
<keyword evidence="5 7" id="KW-1133">Transmembrane helix</keyword>
<reference evidence="9 10" key="1">
    <citation type="submission" date="2015-11" db="EMBL/GenBank/DDBJ databases">
        <title>Exploring the genomic traits of fungus-feeding bacterial genus Collimonas.</title>
        <authorList>
            <person name="Song C."/>
            <person name="Schmidt R."/>
            <person name="de Jager V."/>
            <person name="Krzyzanowska D."/>
            <person name="Jongedijk E."/>
            <person name="Cankar K."/>
            <person name="Beekwilder J."/>
            <person name="van Veen A."/>
            <person name="de Boer W."/>
            <person name="van Veen J.A."/>
            <person name="Garbeva P."/>
        </authorList>
    </citation>
    <scope>NUCLEOTIDE SEQUENCE [LARGE SCALE GENOMIC DNA]</scope>
    <source>
        <strain evidence="9 10">Ter282</strain>
    </source>
</reference>
<dbReference type="InterPro" id="IPR020846">
    <property type="entry name" value="MFS_dom"/>
</dbReference>
<dbReference type="Gene3D" id="1.20.1250.20">
    <property type="entry name" value="MFS general substrate transporter like domains"/>
    <property type="match status" value="1"/>
</dbReference>
<evidence type="ECO:0000256" key="1">
    <source>
        <dbReference type="ARBA" id="ARBA00004651"/>
    </source>
</evidence>
<feature type="transmembrane region" description="Helical" evidence="7">
    <location>
        <begin position="74"/>
        <end position="97"/>
    </location>
</feature>
<dbReference type="InterPro" id="IPR011701">
    <property type="entry name" value="MFS"/>
</dbReference>
<name>A0A127QJH1_9BURK</name>
<evidence type="ECO:0000259" key="8">
    <source>
        <dbReference type="PROSITE" id="PS50850"/>
    </source>
</evidence>
<evidence type="ECO:0000256" key="4">
    <source>
        <dbReference type="ARBA" id="ARBA00022692"/>
    </source>
</evidence>
<sequence>MSHQHSIALQAEEAALSAPAQQAAHGAPAKKSMTSRLAAASMIGTTLEWYDFTVYNTLAALIFNHLFFPSFDPLSGTILAFSTYAVGYISRPIGGALFGHLGDKLGRRFVLVVTLVLMGITTGLMGLLPTYASVGILSPILLVALRFVQGVALGGEWAGAVLISVEHGAQDKRGRNASWTQVGPSFGTLLATGFIAAITALVSPDDFLAWGWRIPFIASLLLVAFGLWIRRGVEETPLFKELDEKHATAKTPIGDVMRHHWRRLLIAGGARIGSDVLYALVVVFTLTYVTTVLDLSRTLALTAIMIGTACNALTVPVFGALSDRIGRRPVYAIGVVLGAIWAFAFFVLLDSAQPLLIVLAVIGGLVIHAIMYGPQAAFVTEQFPTRVRYAGSSLAYTLAGIVGGGFAPLIIASLFRSFHNTTAISLYVLAALAITGVALFAARETGKSPLEE</sequence>
<comment type="subcellular location">
    <subcellularLocation>
        <location evidence="1">Cell membrane</location>
        <topology evidence="1">Multi-pass membrane protein</topology>
    </subcellularLocation>
</comment>
<evidence type="ECO:0000313" key="9">
    <source>
        <dbReference type="EMBL" id="AMP09935.1"/>
    </source>
</evidence>
<feature type="transmembrane region" description="Helical" evidence="7">
    <location>
        <begin position="355"/>
        <end position="373"/>
    </location>
</feature>
<dbReference type="InterPro" id="IPR005829">
    <property type="entry name" value="Sugar_transporter_CS"/>
</dbReference>
<feature type="transmembrane region" description="Helical" evidence="7">
    <location>
        <begin position="49"/>
        <end position="68"/>
    </location>
</feature>